<dbReference type="SUPFAM" id="SSF159594">
    <property type="entry name" value="XCC0632-like"/>
    <property type="match status" value="1"/>
</dbReference>
<dbReference type="Proteomes" id="UP000003113">
    <property type="component" value="Unassembled WGS sequence"/>
</dbReference>
<evidence type="ECO:0000256" key="1">
    <source>
        <dbReference type="SAM" id="SignalP"/>
    </source>
</evidence>
<dbReference type="Gene3D" id="3.40.50.10610">
    <property type="entry name" value="ABC-type transport auxiliary lipoprotein component"/>
    <property type="match status" value="1"/>
</dbReference>
<protein>
    <recommendedName>
        <fullName evidence="2">ABC-type transport auxiliary lipoprotein component domain-containing protein</fullName>
    </recommendedName>
</protein>
<dbReference type="RefSeq" id="WP_008160761.1">
    <property type="nucleotide sequence ID" value="NZ_AGUF01000034.1"/>
</dbReference>
<keyword evidence="4" id="KW-1185">Reference proteome</keyword>
<evidence type="ECO:0000259" key="2">
    <source>
        <dbReference type="Pfam" id="PF03886"/>
    </source>
</evidence>
<dbReference type="eggNOG" id="COG3218">
    <property type="taxonomic scope" value="Bacteria"/>
</dbReference>
<dbReference type="InterPro" id="IPR005586">
    <property type="entry name" value="ABC_trans_aux"/>
</dbReference>
<evidence type="ECO:0000313" key="3">
    <source>
        <dbReference type="EMBL" id="EHK66856.1"/>
    </source>
</evidence>
<comment type="caution">
    <text evidence="3">The sequence shown here is derived from an EMBL/GenBank/DDBJ whole genome shotgun (WGS) entry which is preliminary data.</text>
</comment>
<name>H0F4A7_9BURK</name>
<dbReference type="AlphaFoldDB" id="H0F4A7"/>
<dbReference type="EMBL" id="AGUF01000034">
    <property type="protein sequence ID" value="EHK66856.1"/>
    <property type="molecule type" value="Genomic_DNA"/>
</dbReference>
<keyword evidence="1" id="KW-0732">Signal</keyword>
<dbReference type="STRING" id="477184.KYC_07995"/>
<dbReference type="OrthoDB" id="5568302at2"/>
<proteinExistence type="predicted"/>
<feature type="domain" description="ABC-type transport auxiliary lipoprotein component" evidence="2">
    <location>
        <begin position="53"/>
        <end position="184"/>
    </location>
</feature>
<sequence length="201" mass="21581">MKMRSAILILTLALSGCGFGRVSAPPKVFDLGLDARPTPALAAREPIALTFQATPALSDTGMIWRVGDSAAPRSYATYRWASSPAELVRQRLIDRLSRQGAVLNDRVSLQTPQLQVSLAQFEQVFSEDGQSSQGRILLQAVLLNGRAVVDQKRILVQAPAPTLDAEGGVAALRQASDEASDQLAQWLETALRPAAPAPRAR</sequence>
<reference evidence="3 4" key="1">
    <citation type="journal article" date="2012" name="J. Bacteriol.">
        <title>Genome sequence of the highly efficient arsenite-oxidizing bacterium Achromobacter arsenitoxydans SY8.</title>
        <authorList>
            <person name="Li X."/>
            <person name="Hu Y."/>
            <person name="Gong J."/>
            <person name="Lin Y."/>
            <person name="Johnstone L."/>
            <person name="Rensing C."/>
            <person name="Wang G."/>
        </authorList>
    </citation>
    <scope>NUCLEOTIDE SEQUENCE [LARGE SCALE GENOMIC DNA]</scope>
    <source>
        <strain evidence="3 4">SY8</strain>
    </source>
</reference>
<gene>
    <name evidence="3" type="ORF">KYC_07995</name>
</gene>
<dbReference type="PROSITE" id="PS51257">
    <property type="entry name" value="PROKAR_LIPOPROTEIN"/>
    <property type="match status" value="1"/>
</dbReference>
<feature type="chain" id="PRO_5003533070" description="ABC-type transport auxiliary lipoprotein component domain-containing protein" evidence="1">
    <location>
        <begin position="25"/>
        <end position="201"/>
    </location>
</feature>
<accession>H0F4A7</accession>
<organism evidence="3 4">
    <name type="scientific">Achromobacter arsenitoxydans SY8</name>
    <dbReference type="NCBI Taxonomy" id="477184"/>
    <lineage>
        <taxon>Bacteria</taxon>
        <taxon>Pseudomonadati</taxon>
        <taxon>Pseudomonadota</taxon>
        <taxon>Betaproteobacteria</taxon>
        <taxon>Burkholderiales</taxon>
        <taxon>Alcaligenaceae</taxon>
        <taxon>Achromobacter</taxon>
    </lineage>
</organism>
<dbReference type="Pfam" id="PF03886">
    <property type="entry name" value="ABC_trans_aux"/>
    <property type="match status" value="1"/>
</dbReference>
<dbReference type="PATRIC" id="fig|477184.5.peg.1584"/>
<feature type="signal peptide" evidence="1">
    <location>
        <begin position="1"/>
        <end position="24"/>
    </location>
</feature>
<evidence type="ECO:0000313" key="4">
    <source>
        <dbReference type="Proteomes" id="UP000003113"/>
    </source>
</evidence>